<dbReference type="RefSeq" id="WP_108974359.1">
    <property type="nucleotide sequence ID" value="NZ_CP022188.1"/>
</dbReference>
<dbReference type="PANTHER" id="PTHR35303:SF8">
    <property type="entry name" value="GAMMA-BUTYROBETAINE HYDROXYLASE-LIKE N-TERMINAL DOMAIN-CONTAINING PROTEIN"/>
    <property type="match status" value="1"/>
</dbReference>
<keyword evidence="2" id="KW-0408">Iron</keyword>
<keyword evidence="1" id="KW-0479">Metal-binding</keyword>
<evidence type="ECO:0000313" key="4">
    <source>
        <dbReference type="EMBL" id="AWI80622.1"/>
    </source>
</evidence>
<evidence type="ECO:0000313" key="5">
    <source>
        <dbReference type="Proteomes" id="UP000244902"/>
    </source>
</evidence>
<dbReference type="PANTHER" id="PTHR35303">
    <property type="entry name" value="OS02G0197800 PROTEIN"/>
    <property type="match status" value="1"/>
</dbReference>
<name>A0A2U8H3W5_9RHOO</name>
<dbReference type="InterPro" id="IPR010376">
    <property type="entry name" value="GBBH-like_N"/>
</dbReference>
<dbReference type="Gene3D" id="3.30.2020.30">
    <property type="match status" value="1"/>
</dbReference>
<protein>
    <recommendedName>
        <fullName evidence="3">Gamma-butyrobetaine hydroxylase-like N-terminal domain-containing protein</fullName>
    </recommendedName>
</protein>
<evidence type="ECO:0000256" key="1">
    <source>
        <dbReference type="ARBA" id="ARBA00022723"/>
    </source>
</evidence>
<sequence>MSTLAPSCIPVHVTDRRLSGLLVIEWHDGAVSSLRHADLRQRCRCAACTQRQRTGQLPDPPSALVEIRPVADGALNLVFADGHDRGIYPWSYLRELGEECA</sequence>
<dbReference type="OrthoDB" id="9794178at2"/>
<dbReference type="GO" id="GO:0046872">
    <property type="term" value="F:metal ion binding"/>
    <property type="evidence" value="ECO:0007669"/>
    <property type="project" value="UniProtKB-KW"/>
</dbReference>
<dbReference type="Proteomes" id="UP000244902">
    <property type="component" value="Chromosome"/>
</dbReference>
<reference evidence="4 5" key="1">
    <citation type="submission" date="2017-06" db="EMBL/GenBank/DDBJ databases">
        <title>Azoarcus sp. TSNA42 complete genome sequence.</title>
        <authorList>
            <person name="Woo J.-H."/>
            <person name="Kim H.-S."/>
        </authorList>
    </citation>
    <scope>NUCLEOTIDE SEQUENCE [LARGE SCALE GENOMIC DNA]</scope>
    <source>
        <strain evidence="4 5">TSNA42</strain>
    </source>
</reference>
<feature type="domain" description="Gamma-butyrobetaine hydroxylase-like N-terminal" evidence="3">
    <location>
        <begin position="19"/>
        <end position="94"/>
    </location>
</feature>
<dbReference type="AlphaFoldDB" id="A0A2U8H3W5"/>
<accession>A0A2U8H3W5</accession>
<dbReference type="InterPro" id="IPR038492">
    <property type="entry name" value="GBBH-like_N_sf"/>
</dbReference>
<evidence type="ECO:0000259" key="3">
    <source>
        <dbReference type="Pfam" id="PF06155"/>
    </source>
</evidence>
<proteinExistence type="predicted"/>
<evidence type="ECO:0000256" key="2">
    <source>
        <dbReference type="ARBA" id="ARBA00023004"/>
    </source>
</evidence>
<dbReference type="EMBL" id="CP022188">
    <property type="protein sequence ID" value="AWI80622.1"/>
    <property type="molecule type" value="Genomic_DNA"/>
</dbReference>
<organism evidence="4 5">
    <name type="scientific">Parazoarcus communis</name>
    <dbReference type="NCBI Taxonomy" id="41977"/>
    <lineage>
        <taxon>Bacteria</taxon>
        <taxon>Pseudomonadati</taxon>
        <taxon>Pseudomonadota</taxon>
        <taxon>Betaproteobacteria</taxon>
        <taxon>Rhodocyclales</taxon>
        <taxon>Zoogloeaceae</taxon>
        <taxon>Parazoarcus</taxon>
    </lineage>
</organism>
<gene>
    <name evidence="4" type="ORF">CEW87_15360</name>
</gene>
<dbReference type="Pfam" id="PF06155">
    <property type="entry name" value="GBBH-like_N"/>
    <property type="match status" value="1"/>
</dbReference>